<comment type="caution">
    <text evidence="2">The sequence shown here is derived from an EMBL/GenBank/DDBJ whole genome shotgun (WGS) entry which is preliminary data.</text>
</comment>
<evidence type="ECO:0000313" key="2">
    <source>
        <dbReference type="EMBL" id="TEA14221.1"/>
    </source>
</evidence>
<accession>A0A4R8TBA0</accession>
<evidence type="ECO:0000256" key="1">
    <source>
        <dbReference type="SAM" id="MobiDB-lite"/>
    </source>
</evidence>
<keyword evidence="3" id="KW-1185">Reference proteome</keyword>
<sequence length="214" mass="24170">MCIPRPRRHSTNIPPSATTRHPYTRLASPPPTPRISPPPKPQQQQQPACPIPQTVALNAASHAQRAPVVAPQHERLLLDLLPFKDAAKFHSWLESPFVRDPWNEFVADFLSRPGSPAAAVPEPDRLRTAQAAQTALNSKKARYLVHHPDKADWTPEEHYVRFIVTLVSDNMLQNFWHESEWKKKGLDIAKASYEVLVFLKGSWFADPEPPSYSA</sequence>
<dbReference type="Proteomes" id="UP000295604">
    <property type="component" value="Unassembled WGS sequence"/>
</dbReference>
<feature type="region of interest" description="Disordered" evidence="1">
    <location>
        <begin position="1"/>
        <end position="49"/>
    </location>
</feature>
<gene>
    <name evidence="2" type="ORF">C8034_v003733</name>
</gene>
<organism evidence="2 3">
    <name type="scientific">Colletotrichum sidae</name>
    <dbReference type="NCBI Taxonomy" id="1347389"/>
    <lineage>
        <taxon>Eukaryota</taxon>
        <taxon>Fungi</taxon>
        <taxon>Dikarya</taxon>
        <taxon>Ascomycota</taxon>
        <taxon>Pezizomycotina</taxon>
        <taxon>Sordariomycetes</taxon>
        <taxon>Hypocreomycetidae</taxon>
        <taxon>Glomerellales</taxon>
        <taxon>Glomerellaceae</taxon>
        <taxon>Colletotrichum</taxon>
        <taxon>Colletotrichum orbiculare species complex</taxon>
    </lineage>
</organism>
<proteinExistence type="predicted"/>
<reference evidence="2 3" key="1">
    <citation type="submission" date="2018-11" db="EMBL/GenBank/DDBJ databases">
        <title>Genome sequence and assembly of Colletotrichum sidae.</title>
        <authorList>
            <person name="Gan P."/>
            <person name="Shirasu K."/>
        </authorList>
    </citation>
    <scope>NUCLEOTIDE SEQUENCE [LARGE SCALE GENOMIC DNA]</scope>
    <source>
        <strain evidence="2 3">CBS 518.97</strain>
    </source>
</reference>
<protein>
    <submittedName>
        <fullName evidence="2">Uncharacterized protein</fullName>
    </submittedName>
</protein>
<evidence type="ECO:0000313" key="3">
    <source>
        <dbReference type="Proteomes" id="UP000295604"/>
    </source>
</evidence>
<dbReference type="EMBL" id="QAPF01000170">
    <property type="protein sequence ID" value="TEA14221.1"/>
    <property type="molecule type" value="Genomic_DNA"/>
</dbReference>
<dbReference type="AlphaFoldDB" id="A0A4R8TBA0"/>
<feature type="compositionally biased region" description="Polar residues" evidence="1">
    <location>
        <begin position="11"/>
        <end position="21"/>
    </location>
</feature>
<feature type="compositionally biased region" description="Pro residues" evidence="1">
    <location>
        <begin position="28"/>
        <end position="41"/>
    </location>
</feature>
<feature type="compositionally biased region" description="Basic residues" evidence="1">
    <location>
        <begin position="1"/>
        <end position="10"/>
    </location>
</feature>
<name>A0A4R8TBA0_9PEZI</name>